<comment type="catalytic activity">
    <reaction evidence="9">
        <text>L-seryl-[protein] + ATP = O-phospho-L-seryl-[protein] + ADP + H(+)</text>
        <dbReference type="Rhea" id="RHEA:17989"/>
        <dbReference type="Rhea" id="RHEA-COMP:9863"/>
        <dbReference type="Rhea" id="RHEA-COMP:11604"/>
        <dbReference type="ChEBI" id="CHEBI:15378"/>
        <dbReference type="ChEBI" id="CHEBI:29999"/>
        <dbReference type="ChEBI" id="CHEBI:30616"/>
        <dbReference type="ChEBI" id="CHEBI:83421"/>
        <dbReference type="ChEBI" id="CHEBI:456216"/>
        <dbReference type="EC" id="2.7.11.1"/>
    </reaction>
</comment>
<dbReference type="InParanoid" id="A0A3Q7GUL0"/>
<sequence>MPSTIQGDEGINPIVVAIDKDKHSSSAVKWAVDHLVISNPALVLVHVRMKNSPNQVGGNSAGQSSNRGLSDQDGHKVFIPFRAYSARKGIAVKEVIVEDISVSKGLLDYINNYHITNVVVGASSRSAFSRKFWTHDVPTIVNKAAPDYCTVYVISKGKQQSVRPAAKPLASSSARLPSSQPWSAARLSNYSEPEDVSRSAYKNSFGPDMMPKSGTSNASIDSADFYSRDPKNSYTGRSSPFDDTGPFAPFSRGSVDVTTENLDFTQISVNDNSSSSSMWESEMSRLKLELKQTMDMYNSACKDAVSANQTAIENTNWKVMISSSQEVFVDYLSLSSYLSLDKFACFRLNLILSYRSYVMSCLLSFQAKELNQWKVEEGSRFKQSRISEEAALAMAEMEKAKGRAAVEAAQKSQRLAEIEAKRRKYAELKARRETEEKNLAINDLSRNEICYRKYTIEEIEKTTKSFSNSEKIGEGGYGPVYKGKLDHTPVAIKVLRSDAAQGMQQFKQEVQVLGLMRHPNMVLLLGACPEYGCLVYEFMNNGSLEDRLFRKGNTPPIPWEIRFKIAAEIATGLLFLHQAKPEPLVHRDLKPGNILLDSNYACKISDVGLARLVPPSVADCVTQYHMTSAAGTFCYIDPEYQQTGKLGTKSDIYSLGVMLLQIITARPPMGLTHHVERAIENGTFADILDPTVPNWPLEEALNYAKLSLKCAELRKKDRPDLGSVILPELSRLKEIGMSSLNTA</sequence>
<evidence type="ECO:0000256" key="7">
    <source>
        <dbReference type="ARBA" id="ARBA00022840"/>
    </source>
</evidence>
<evidence type="ECO:0000256" key="1">
    <source>
        <dbReference type="ARBA" id="ARBA00000900"/>
    </source>
</evidence>
<evidence type="ECO:0000313" key="14">
    <source>
        <dbReference type="Proteomes" id="UP000004994"/>
    </source>
</evidence>
<dbReference type="Gene3D" id="3.40.50.620">
    <property type="entry name" value="HUPs"/>
    <property type="match status" value="1"/>
</dbReference>
<dbReference type="InterPro" id="IPR011009">
    <property type="entry name" value="Kinase-like_dom_sf"/>
</dbReference>
<evidence type="ECO:0000259" key="12">
    <source>
        <dbReference type="PROSITE" id="PS50011"/>
    </source>
</evidence>
<dbReference type="Gramene" id="Solyc06g043250.3.1">
    <property type="protein sequence ID" value="Solyc06g043250.3.1"/>
    <property type="gene ID" value="Solyc06g043250.3"/>
</dbReference>
<feature type="coiled-coil region" evidence="10">
    <location>
        <begin position="408"/>
        <end position="438"/>
    </location>
</feature>
<dbReference type="GO" id="GO:0005524">
    <property type="term" value="F:ATP binding"/>
    <property type="evidence" value="ECO:0007669"/>
    <property type="project" value="UniProtKB-KW"/>
</dbReference>
<dbReference type="InterPro" id="IPR008271">
    <property type="entry name" value="Ser/Thr_kinase_AS"/>
</dbReference>
<dbReference type="PROSITE" id="PS00108">
    <property type="entry name" value="PROTEIN_KINASE_ST"/>
    <property type="match status" value="1"/>
</dbReference>
<dbReference type="PANTHER" id="PTHR45647">
    <property type="entry name" value="OS02G0152300 PROTEIN"/>
    <property type="match status" value="1"/>
</dbReference>
<comment type="catalytic activity">
    <reaction evidence="8">
        <text>L-threonyl-[protein] + ATP = O-phospho-L-threonyl-[protein] + ADP + H(+)</text>
        <dbReference type="Rhea" id="RHEA:46608"/>
        <dbReference type="Rhea" id="RHEA-COMP:11060"/>
        <dbReference type="Rhea" id="RHEA-COMP:11605"/>
        <dbReference type="ChEBI" id="CHEBI:15378"/>
        <dbReference type="ChEBI" id="CHEBI:30013"/>
        <dbReference type="ChEBI" id="CHEBI:30616"/>
        <dbReference type="ChEBI" id="CHEBI:61977"/>
        <dbReference type="ChEBI" id="CHEBI:456216"/>
        <dbReference type="EC" id="2.7.11.1"/>
    </reaction>
</comment>
<dbReference type="GO" id="GO:0004674">
    <property type="term" value="F:protein serine/threonine kinase activity"/>
    <property type="evidence" value="ECO:0007669"/>
    <property type="project" value="UniProtKB-KW"/>
</dbReference>
<dbReference type="AlphaFoldDB" id="A0A3Q7GUL0"/>
<dbReference type="InterPro" id="IPR014729">
    <property type="entry name" value="Rossmann-like_a/b/a_fold"/>
</dbReference>
<keyword evidence="14" id="KW-1185">Reference proteome</keyword>
<dbReference type="Proteomes" id="UP000004994">
    <property type="component" value="Chromosome 6"/>
</dbReference>
<keyword evidence="4" id="KW-0547">Nucleotide-binding</keyword>
<accession>A0A3Q7GUL0</accession>
<evidence type="ECO:0000256" key="10">
    <source>
        <dbReference type="SAM" id="Coils"/>
    </source>
</evidence>
<evidence type="ECO:0000256" key="2">
    <source>
        <dbReference type="ARBA" id="ARBA00022527"/>
    </source>
</evidence>
<evidence type="ECO:0000256" key="4">
    <source>
        <dbReference type="ARBA" id="ARBA00022741"/>
    </source>
</evidence>
<feature type="domain" description="Protein kinase" evidence="12">
    <location>
        <begin position="466"/>
        <end position="729"/>
    </location>
</feature>
<dbReference type="SMART" id="SM00220">
    <property type="entry name" value="S_TKc"/>
    <property type="match status" value="1"/>
</dbReference>
<dbReference type="PANTHER" id="PTHR45647:SF87">
    <property type="entry name" value="U-BOX DOMAIN-CONTAINING PROTEIN 35-LIKE"/>
    <property type="match status" value="1"/>
</dbReference>
<organism evidence="13">
    <name type="scientific">Solanum lycopersicum</name>
    <name type="common">Tomato</name>
    <name type="synonym">Lycopersicon esculentum</name>
    <dbReference type="NCBI Taxonomy" id="4081"/>
    <lineage>
        <taxon>Eukaryota</taxon>
        <taxon>Viridiplantae</taxon>
        <taxon>Streptophyta</taxon>
        <taxon>Embryophyta</taxon>
        <taxon>Tracheophyta</taxon>
        <taxon>Spermatophyta</taxon>
        <taxon>Magnoliopsida</taxon>
        <taxon>eudicotyledons</taxon>
        <taxon>Gunneridae</taxon>
        <taxon>Pentapetalae</taxon>
        <taxon>asterids</taxon>
        <taxon>lamiids</taxon>
        <taxon>Solanales</taxon>
        <taxon>Solanaceae</taxon>
        <taxon>Solanoideae</taxon>
        <taxon>Solaneae</taxon>
        <taxon>Solanum</taxon>
        <taxon>Solanum subgen. Lycopersicon</taxon>
    </lineage>
</organism>
<keyword evidence="7" id="KW-0067">ATP-binding</keyword>
<dbReference type="OMA" id="MWESEMS"/>
<evidence type="ECO:0000256" key="3">
    <source>
        <dbReference type="ARBA" id="ARBA00022679"/>
    </source>
</evidence>
<comment type="catalytic activity">
    <reaction evidence="1">
        <text>S-ubiquitinyl-[E2 ubiquitin-conjugating enzyme]-L-cysteine + [acceptor protein]-L-lysine = [E2 ubiquitin-conjugating enzyme]-L-cysteine + N(6)-ubiquitinyl-[acceptor protein]-L-lysine.</text>
        <dbReference type="EC" id="2.3.2.27"/>
    </reaction>
</comment>
<dbReference type="Gene3D" id="1.10.510.10">
    <property type="entry name" value="Transferase(Phosphotransferase) domain 1"/>
    <property type="match status" value="1"/>
</dbReference>
<dbReference type="PaxDb" id="4081-Solyc06g043250.2.1"/>
<dbReference type="PROSITE" id="PS50011">
    <property type="entry name" value="PROTEIN_KINASE_DOM"/>
    <property type="match status" value="1"/>
</dbReference>
<evidence type="ECO:0000256" key="8">
    <source>
        <dbReference type="ARBA" id="ARBA00047899"/>
    </source>
</evidence>
<proteinExistence type="predicted"/>
<dbReference type="CDD" id="cd01989">
    <property type="entry name" value="USP_STK_Ubox_N"/>
    <property type="match status" value="1"/>
</dbReference>
<evidence type="ECO:0000256" key="5">
    <source>
        <dbReference type="ARBA" id="ARBA00022777"/>
    </source>
</evidence>
<dbReference type="Pfam" id="PF00069">
    <property type="entry name" value="Pkinase"/>
    <property type="match status" value="1"/>
</dbReference>
<dbReference type="InterPro" id="IPR000719">
    <property type="entry name" value="Prot_kinase_dom"/>
</dbReference>
<dbReference type="InterPro" id="IPR051348">
    <property type="entry name" value="U-box_ubiquitin_ligases"/>
</dbReference>
<keyword evidence="2" id="KW-0723">Serine/threonine-protein kinase</keyword>
<evidence type="ECO:0000256" key="11">
    <source>
        <dbReference type="SAM" id="MobiDB-lite"/>
    </source>
</evidence>
<evidence type="ECO:0000256" key="6">
    <source>
        <dbReference type="ARBA" id="ARBA00022786"/>
    </source>
</evidence>
<reference evidence="13" key="2">
    <citation type="submission" date="2019-01" db="UniProtKB">
        <authorList>
            <consortium name="EnsemblPlants"/>
        </authorList>
    </citation>
    <scope>IDENTIFICATION</scope>
    <source>
        <strain evidence="13">cv. Heinz 1706</strain>
    </source>
</reference>
<evidence type="ECO:0000256" key="9">
    <source>
        <dbReference type="ARBA" id="ARBA00048679"/>
    </source>
</evidence>
<keyword evidence="6" id="KW-0833">Ubl conjugation pathway</keyword>
<keyword evidence="10" id="KW-0175">Coiled coil</keyword>
<dbReference type="CDD" id="cd14066">
    <property type="entry name" value="STKc_IRAK"/>
    <property type="match status" value="1"/>
</dbReference>
<dbReference type="Pfam" id="PF00582">
    <property type="entry name" value="Usp"/>
    <property type="match status" value="1"/>
</dbReference>
<dbReference type="InterPro" id="IPR006016">
    <property type="entry name" value="UspA"/>
</dbReference>
<dbReference type="FunCoup" id="A0A3Q7GUL0">
    <property type="interactions" value="15"/>
</dbReference>
<reference evidence="13" key="1">
    <citation type="journal article" date="2012" name="Nature">
        <title>The tomato genome sequence provides insights into fleshy fruit evolution.</title>
        <authorList>
            <consortium name="Tomato Genome Consortium"/>
        </authorList>
    </citation>
    <scope>NUCLEOTIDE SEQUENCE [LARGE SCALE GENOMIC DNA]</scope>
    <source>
        <strain evidence="13">cv. Heinz 1706</strain>
    </source>
</reference>
<dbReference type="SUPFAM" id="SSF52402">
    <property type="entry name" value="Adenine nucleotide alpha hydrolases-like"/>
    <property type="match status" value="1"/>
</dbReference>
<dbReference type="FunFam" id="3.30.200.20:FF:000162">
    <property type="entry name" value="Adenine nucleotide alpha hydrolase-like domain kinase"/>
    <property type="match status" value="1"/>
</dbReference>
<evidence type="ECO:0000313" key="13">
    <source>
        <dbReference type="EnsemblPlants" id="Solyc06g043250.3.1"/>
    </source>
</evidence>
<dbReference type="Gene3D" id="3.30.200.20">
    <property type="entry name" value="Phosphorylase Kinase, domain 1"/>
    <property type="match status" value="1"/>
</dbReference>
<name>A0A3Q7GUL0_SOLLC</name>
<protein>
    <recommendedName>
        <fullName evidence="12">Protein kinase domain-containing protein</fullName>
    </recommendedName>
</protein>
<dbReference type="FunFam" id="1.10.510.10:FF:001023">
    <property type="entry name" value="Os07g0541700 protein"/>
    <property type="match status" value="1"/>
</dbReference>
<keyword evidence="3" id="KW-0808">Transferase</keyword>
<dbReference type="EnsemblPlants" id="Solyc06g043250.3.1">
    <property type="protein sequence ID" value="Solyc06g043250.3.1"/>
    <property type="gene ID" value="Solyc06g043250.3"/>
</dbReference>
<dbReference type="SUPFAM" id="SSF56112">
    <property type="entry name" value="Protein kinase-like (PK-like)"/>
    <property type="match status" value="1"/>
</dbReference>
<dbReference type="GO" id="GO:0061630">
    <property type="term" value="F:ubiquitin protein ligase activity"/>
    <property type="evidence" value="ECO:0007669"/>
    <property type="project" value="UniProtKB-EC"/>
</dbReference>
<dbReference type="STRING" id="4081.A0A3Q7GUL0"/>
<keyword evidence="5" id="KW-0418">Kinase</keyword>
<feature type="region of interest" description="Disordered" evidence="11">
    <location>
        <begin position="202"/>
        <end position="222"/>
    </location>
</feature>